<evidence type="ECO:0000313" key="2">
    <source>
        <dbReference type="EMBL" id="CAK0799401.1"/>
    </source>
</evidence>
<protein>
    <recommendedName>
        <fullName evidence="4">Lysine-specific metallo-endopeptidase domain-containing protein</fullName>
    </recommendedName>
</protein>
<evidence type="ECO:0008006" key="4">
    <source>
        <dbReference type="Google" id="ProtNLM"/>
    </source>
</evidence>
<keyword evidence="3" id="KW-1185">Reference proteome</keyword>
<name>A0ABN9Q7Y1_9DINO</name>
<accession>A0ABN9Q7Y1</accession>
<proteinExistence type="predicted"/>
<feature type="chain" id="PRO_5046379606" description="Lysine-specific metallo-endopeptidase domain-containing protein" evidence="1">
    <location>
        <begin position="19"/>
        <end position="464"/>
    </location>
</feature>
<gene>
    <name evidence="2" type="ORF">PCOR1329_LOCUS7865</name>
</gene>
<reference evidence="2" key="1">
    <citation type="submission" date="2023-10" db="EMBL/GenBank/DDBJ databases">
        <authorList>
            <person name="Chen Y."/>
            <person name="Shah S."/>
            <person name="Dougan E. K."/>
            <person name="Thang M."/>
            <person name="Chan C."/>
        </authorList>
    </citation>
    <scope>NUCLEOTIDE SEQUENCE [LARGE SCALE GENOMIC DNA]</scope>
</reference>
<evidence type="ECO:0000256" key="1">
    <source>
        <dbReference type="SAM" id="SignalP"/>
    </source>
</evidence>
<dbReference type="EMBL" id="CAUYUJ010002142">
    <property type="protein sequence ID" value="CAK0799401.1"/>
    <property type="molecule type" value="Genomic_DNA"/>
</dbReference>
<dbReference type="Proteomes" id="UP001189429">
    <property type="component" value="Unassembled WGS sequence"/>
</dbReference>
<comment type="caution">
    <text evidence="2">The sequence shown here is derived from an EMBL/GenBank/DDBJ whole genome shotgun (WGS) entry which is preliminary data.</text>
</comment>
<keyword evidence="1" id="KW-0732">Signal</keyword>
<feature type="signal peptide" evidence="1">
    <location>
        <begin position="1"/>
        <end position="18"/>
    </location>
</feature>
<organism evidence="2 3">
    <name type="scientific">Prorocentrum cordatum</name>
    <dbReference type="NCBI Taxonomy" id="2364126"/>
    <lineage>
        <taxon>Eukaryota</taxon>
        <taxon>Sar</taxon>
        <taxon>Alveolata</taxon>
        <taxon>Dinophyceae</taxon>
        <taxon>Prorocentrales</taxon>
        <taxon>Prorocentraceae</taxon>
        <taxon>Prorocentrum</taxon>
    </lineage>
</organism>
<sequence length="464" mass="50764">MVHMLLLLLLSGMALANATEDAQSRRVPMVRSESISPDKASVVDSQVPAVPDTEFVAMPRATHTASARVQAHASGRIADVIADAFSDATETAHDEKHGMMRSVEILPDGVTGTTDIAAPSAAFDPDQPLNETIMSMFVAATGSASEVETSASGSLGGASSSALELEVAAPSSDCCSNSEFACDAAPSNDHCAASWPDVAGGPLTTSECCGFWNMYTGRGARAVPIHGQMLTTLQHIRWHAVQWIRVALQRSETAKQQGAMADWSGSGRSAWPGMSNWQTRRWRAAWVAFFGNPQGAGPALDKLIGRLRNTLWQLENSQLIQTSRTTPGTMTKAKDGRKGQVKIRREMVVACHAYRSSHGWPYYCMLKDRAPALLIWIHEATHLDGTVDELPQDTRCWATRCYRQADIKAYVVESQPQSTGWRMDETRRDHLLNHAGAISAFIYNINGYFGDVLQYPYQEEVYDW</sequence>
<evidence type="ECO:0000313" key="3">
    <source>
        <dbReference type="Proteomes" id="UP001189429"/>
    </source>
</evidence>